<keyword evidence="6" id="KW-0217">Developmental protein</keyword>
<organism evidence="24 25">
    <name type="scientific">Rhynocoris fuscipes</name>
    <dbReference type="NCBI Taxonomy" id="488301"/>
    <lineage>
        <taxon>Eukaryota</taxon>
        <taxon>Metazoa</taxon>
        <taxon>Ecdysozoa</taxon>
        <taxon>Arthropoda</taxon>
        <taxon>Hexapoda</taxon>
        <taxon>Insecta</taxon>
        <taxon>Pterygota</taxon>
        <taxon>Neoptera</taxon>
        <taxon>Paraneoptera</taxon>
        <taxon>Hemiptera</taxon>
        <taxon>Heteroptera</taxon>
        <taxon>Panheteroptera</taxon>
        <taxon>Cimicomorpha</taxon>
        <taxon>Reduviidae</taxon>
        <taxon>Harpactorinae</taxon>
        <taxon>Harpactorini</taxon>
        <taxon>Rhynocoris</taxon>
    </lineage>
</organism>
<evidence type="ECO:0000256" key="1">
    <source>
        <dbReference type="ARBA" id="ARBA00004337"/>
    </source>
</evidence>
<dbReference type="Proteomes" id="UP001461498">
    <property type="component" value="Unassembled WGS sequence"/>
</dbReference>
<evidence type="ECO:0000256" key="5">
    <source>
        <dbReference type="ARBA" id="ARBA00015887"/>
    </source>
</evidence>
<comment type="subcellular location">
    <subcellularLocation>
        <location evidence="2">Endoplasmic reticulum membrane</location>
        <topology evidence="2">Multi-pass membrane protein</topology>
    </subcellularLocation>
    <subcellularLocation>
        <location evidence="1">Endosome membrane</location>
        <topology evidence="1">Multi-pass membrane protein</topology>
    </subcellularLocation>
    <subcellularLocation>
        <location evidence="3">Golgi apparatus membrane</location>
        <topology evidence="3">Multi-pass membrane protein</topology>
    </subcellularLocation>
    <subcellularLocation>
        <location evidence="19">Postsynaptic cell membrane</location>
        <topology evidence="19">Multi-pass membrane protein</topology>
    </subcellularLocation>
    <subcellularLocation>
        <location evidence="20">Presynaptic cell membrane</location>
        <topology evidence="20">Multi-pass membrane protein</topology>
    </subcellularLocation>
</comment>
<name>A0AAW1CG13_9HEMI</name>
<feature type="transmembrane region" description="Helical" evidence="21">
    <location>
        <begin position="14"/>
        <end position="36"/>
    </location>
</feature>
<dbReference type="Pfam" id="PF06664">
    <property type="entry name" value="WLS-like_TM"/>
    <property type="match status" value="1"/>
</dbReference>
<dbReference type="GO" id="GO:0042734">
    <property type="term" value="C:presynaptic membrane"/>
    <property type="evidence" value="ECO:0007669"/>
    <property type="project" value="UniProtKB-SubCell"/>
</dbReference>
<dbReference type="EMBL" id="JAPXFL010000015">
    <property type="protein sequence ID" value="KAK9497116.1"/>
    <property type="molecule type" value="Genomic_DNA"/>
</dbReference>
<evidence type="ECO:0000256" key="3">
    <source>
        <dbReference type="ARBA" id="ARBA00004653"/>
    </source>
</evidence>
<evidence type="ECO:0000313" key="25">
    <source>
        <dbReference type="Proteomes" id="UP001461498"/>
    </source>
</evidence>
<keyword evidence="16" id="KW-0966">Cell projection</keyword>
<evidence type="ECO:0000313" key="24">
    <source>
        <dbReference type="EMBL" id="KAK9497116.1"/>
    </source>
</evidence>
<comment type="function">
    <text evidence="17">A segment polarity gene required for wingless (wg)-dependent patterning processes, acting in both wg-sending cells and wg-target cells. In non-neuronal cells wls directs wg secretion. The wls traffic loop encompasses the Golgi, the cell surface, an endocytic compartment and a retrograde route leading back to the Golgi, and involves clathrin-mediated endocytosis and the retromer complex (a conserved protein complex consisting of Vps35 and Vps26). In neuronal cells (the larval motorneuron NMJ), the wg signal moves across the synapse via the release of wls-containing exosome-like vesicles. Postsynaptic wls is required for the trafficking of fz2 through the fz2-interacting protein Grip.</text>
</comment>
<dbReference type="GO" id="GO:0006886">
    <property type="term" value="P:intracellular protein transport"/>
    <property type="evidence" value="ECO:0007669"/>
    <property type="project" value="TreeGrafter"/>
</dbReference>
<evidence type="ECO:0000259" key="22">
    <source>
        <dbReference type="Pfam" id="PF06664"/>
    </source>
</evidence>
<evidence type="ECO:0000256" key="6">
    <source>
        <dbReference type="ARBA" id="ARBA00022473"/>
    </source>
</evidence>
<keyword evidence="25" id="KW-1185">Reference proteome</keyword>
<proteinExistence type="inferred from homology"/>
<keyword evidence="8 21" id="KW-0812">Transmembrane</keyword>
<gene>
    <name evidence="24" type="ORF">O3M35_004492</name>
</gene>
<feature type="transmembrane region" description="Helical" evidence="21">
    <location>
        <begin position="265"/>
        <end position="282"/>
    </location>
</feature>
<keyword evidence="9" id="KW-0709">Segmentation polarity protein</keyword>
<evidence type="ECO:0000256" key="12">
    <source>
        <dbReference type="ARBA" id="ARBA00023018"/>
    </source>
</evidence>
<comment type="caution">
    <text evidence="24">The sequence shown here is derived from an EMBL/GenBank/DDBJ whole genome shotgun (WGS) entry which is preliminary data.</text>
</comment>
<dbReference type="InterPro" id="IPR053936">
    <property type="entry name" value="WLS_GOLD"/>
</dbReference>
<evidence type="ECO:0000256" key="15">
    <source>
        <dbReference type="ARBA" id="ARBA00023257"/>
    </source>
</evidence>
<dbReference type="GO" id="GO:0005789">
    <property type="term" value="C:endoplasmic reticulum membrane"/>
    <property type="evidence" value="ECO:0007669"/>
    <property type="project" value="UniProtKB-SubCell"/>
</dbReference>
<evidence type="ECO:0000256" key="14">
    <source>
        <dbReference type="ARBA" id="ARBA00023136"/>
    </source>
</evidence>
<sequence length="537" mass="61616">MSGTVLENLSGRKLTILVTVLLISQAICFLIGGLIAPKPAFTDSILATKCLDKNSSNGWLYVRGTKPCTKINLDSYSKNQNVKFGNDIVFVFQIPSPRENVILDYSRWQQNLIGILHLDILYRMETEMPAKSVITLDARLAYRNKGDPADEWKYYASSTEQRNLECSIDVKKEDYLYNCSIVPLFELPSLHHDFYLINIRLPVDEMKAINTDLGHIADMWIITINQTGGFTKVWLSLKSIFFPLILIILIWFWKRVYILQRKPLLLEYMLLLVASSLTFLNLPLELLTLYFELPFMLLLTDIRQGIFYSTLLSFWLVFAGEHLMESQKNHLLNYWKHLSSVIIGCIAMFFFDLCERGMQLKNPFYSVWVTDIGAKFAMVFLIVGGCSGLGYFLLLCYMIWKVFGNIGAKKSNLPAMSQARRLHYSGLIYRFNFLMLATVTCAAFTVIAFALGQMSEGQWKWDDHHGLEYTSAFFTGVYGMWNIYIMALLALYAPSHKNWPQNNDCQNISNEIEFSTVDPEPNEISSLTTFTRKSALD</sequence>
<keyword evidence="13" id="KW-0333">Golgi apparatus</keyword>
<evidence type="ECO:0000256" key="10">
    <source>
        <dbReference type="ARBA" id="ARBA00022753"/>
    </source>
</evidence>
<accession>A0AAW1CG13</accession>
<keyword evidence="12" id="KW-0770">Synapse</keyword>
<feature type="transmembrane region" description="Helical" evidence="21">
    <location>
        <begin position="233"/>
        <end position="253"/>
    </location>
</feature>
<dbReference type="PANTHER" id="PTHR13449:SF2">
    <property type="entry name" value="PROTEIN WNTLESS HOMOLOG"/>
    <property type="match status" value="1"/>
</dbReference>
<evidence type="ECO:0000256" key="2">
    <source>
        <dbReference type="ARBA" id="ARBA00004477"/>
    </source>
</evidence>
<comment type="subunit">
    <text evidence="18">Interacts with wg; in the Golgi. Interacts with Vps35, a component of the retromer complex; wls stability is regulated by Vps35.</text>
</comment>
<dbReference type="Pfam" id="PF21883">
    <property type="entry name" value="WLS_GOLD"/>
    <property type="match status" value="1"/>
</dbReference>
<dbReference type="InterPro" id="IPR009551">
    <property type="entry name" value="Wntless"/>
</dbReference>
<feature type="domain" description="Wntless-like transmembrane" evidence="22">
    <location>
        <begin position="228"/>
        <end position="496"/>
    </location>
</feature>
<evidence type="ECO:0000256" key="11">
    <source>
        <dbReference type="ARBA" id="ARBA00022989"/>
    </source>
</evidence>
<evidence type="ECO:0000256" key="4">
    <source>
        <dbReference type="ARBA" id="ARBA00008148"/>
    </source>
</evidence>
<comment type="similarity">
    <text evidence="4">Belongs to the wntless family.</text>
</comment>
<dbReference type="GO" id="GO:0007367">
    <property type="term" value="P:segment polarity determination"/>
    <property type="evidence" value="ECO:0007669"/>
    <property type="project" value="UniProtKB-KW"/>
</dbReference>
<keyword evidence="11 21" id="KW-1133">Transmembrane helix</keyword>
<evidence type="ECO:0000256" key="16">
    <source>
        <dbReference type="ARBA" id="ARBA00023273"/>
    </source>
</evidence>
<protein>
    <recommendedName>
        <fullName evidence="5">Protein wntless</fullName>
    </recommendedName>
</protein>
<dbReference type="GO" id="GO:0045211">
    <property type="term" value="C:postsynaptic membrane"/>
    <property type="evidence" value="ECO:0007669"/>
    <property type="project" value="UniProtKB-SubCell"/>
</dbReference>
<feature type="transmembrane region" description="Helical" evidence="21">
    <location>
        <begin position="427"/>
        <end position="451"/>
    </location>
</feature>
<feature type="transmembrane region" description="Helical" evidence="21">
    <location>
        <begin position="302"/>
        <end position="319"/>
    </location>
</feature>
<evidence type="ECO:0000256" key="21">
    <source>
        <dbReference type="SAM" id="Phobius"/>
    </source>
</evidence>
<dbReference type="GO" id="GO:0000139">
    <property type="term" value="C:Golgi membrane"/>
    <property type="evidence" value="ECO:0007669"/>
    <property type="project" value="UniProtKB-SubCell"/>
</dbReference>
<dbReference type="GO" id="GO:0061355">
    <property type="term" value="P:Wnt protein secretion"/>
    <property type="evidence" value="ECO:0007669"/>
    <property type="project" value="TreeGrafter"/>
</dbReference>
<evidence type="ECO:0000256" key="8">
    <source>
        <dbReference type="ARBA" id="ARBA00022692"/>
    </source>
</evidence>
<keyword evidence="15" id="KW-0628">Postsynaptic cell membrane</keyword>
<dbReference type="GO" id="GO:0016055">
    <property type="term" value="P:Wnt signaling pathway"/>
    <property type="evidence" value="ECO:0007669"/>
    <property type="project" value="UniProtKB-KW"/>
</dbReference>
<evidence type="ECO:0000259" key="23">
    <source>
        <dbReference type="Pfam" id="PF21883"/>
    </source>
</evidence>
<evidence type="ECO:0000256" key="7">
    <source>
        <dbReference type="ARBA" id="ARBA00022687"/>
    </source>
</evidence>
<dbReference type="GO" id="GO:0017147">
    <property type="term" value="F:Wnt-protein binding"/>
    <property type="evidence" value="ECO:0007669"/>
    <property type="project" value="InterPro"/>
</dbReference>
<keyword evidence="10" id="KW-0967">Endosome</keyword>
<dbReference type="PANTHER" id="PTHR13449">
    <property type="entry name" value="INTEGRAL MEMBRANE PROTEIN GPR177"/>
    <property type="match status" value="1"/>
</dbReference>
<keyword evidence="14 21" id="KW-0472">Membrane</keyword>
<feature type="transmembrane region" description="Helical" evidence="21">
    <location>
        <begin position="331"/>
        <end position="351"/>
    </location>
</feature>
<evidence type="ECO:0000256" key="19">
    <source>
        <dbReference type="ARBA" id="ARBA00034104"/>
    </source>
</evidence>
<reference evidence="24 25" key="1">
    <citation type="submission" date="2022-12" db="EMBL/GenBank/DDBJ databases">
        <title>Chromosome-level genome assembly of true bugs.</title>
        <authorList>
            <person name="Ma L."/>
            <person name="Li H."/>
        </authorList>
    </citation>
    <scope>NUCLEOTIDE SEQUENCE [LARGE SCALE GENOMIC DNA]</scope>
    <source>
        <strain evidence="24">Lab_2022b</strain>
    </source>
</reference>
<evidence type="ECO:0000256" key="9">
    <source>
        <dbReference type="ARBA" id="ARBA00022716"/>
    </source>
</evidence>
<evidence type="ECO:0000256" key="18">
    <source>
        <dbReference type="ARBA" id="ARBA00025880"/>
    </source>
</evidence>
<keyword evidence="7" id="KW-0879">Wnt signaling pathway</keyword>
<evidence type="ECO:0000256" key="20">
    <source>
        <dbReference type="ARBA" id="ARBA00034107"/>
    </source>
</evidence>
<feature type="transmembrane region" description="Helical" evidence="21">
    <location>
        <begin position="471"/>
        <end position="493"/>
    </location>
</feature>
<feature type="transmembrane region" description="Helical" evidence="21">
    <location>
        <begin position="376"/>
        <end position="400"/>
    </location>
</feature>
<dbReference type="AlphaFoldDB" id="A0AAW1CG13"/>
<evidence type="ECO:0000256" key="17">
    <source>
        <dbReference type="ARBA" id="ARBA00025339"/>
    </source>
</evidence>
<evidence type="ECO:0000256" key="13">
    <source>
        <dbReference type="ARBA" id="ARBA00023034"/>
    </source>
</evidence>
<dbReference type="InterPro" id="IPR047843">
    <property type="entry name" value="WLS-like_TM"/>
</dbReference>
<feature type="domain" description="Wntless GOLD" evidence="23">
    <location>
        <begin position="48"/>
        <end position="226"/>
    </location>
</feature>
<dbReference type="GO" id="GO:0010008">
    <property type="term" value="C:endosome membrane"/>
    <property type="evidence" value="ECO:0007669"/>
    <property type="project" value="UniProtKB-SubCell"/>
</dbReference>